<evidence type="ECO:0000313" key="2">
    <source>
        <dbReference type="Proteomes" id="UP000824205"/>
    </source>
</evidence>
<dbReference type="Proteomes" id="UP000824205">
    <property type="component" value="Unassembled WGS sequence"/>
</dbReference>
<organism evidence="1 2">
    <name type="scientific">Candidatus Eubacterium faecipullorum</name>
    <dbReference type="NCBI Taxonomy" id="2838571"/>
    <lineage>
        <taxon>Bacteria</taxon>
        <taxon>Bacillati</taxon>
        <taxon>Bacillota</taxon>
        <taxon>Clostridia</taxon>
        <taxon>Eubacteriales</taxon>
        <taxon>Eubacteriaceae</taxon>
        <taxon>Eubacterium</taxon>
    </lineage>
</organism>
<reference evidence="1" key="1">
    <citation type="journal article" date="2021" name="PeerJ">
        <title>Extensive microbial diversity within the chicken gut microbiome revealed by metagenomics and culture.</title>
        <authorList>
            <person name="Gilroy R."/>
            <person name="Ravi A."/>
            <person name="Getino M."/>
            <person name="Pursley I."/>
            <person name="Horton D.L."/>
            <person name="Alikhan N.F."/>
            <person name="Baker D."/>
            <person name="Gharbi K."/>
            <person name="Hall N."/>
            <person name="Watson M."/>
            <person name="Adriaenssens E.M."/>
            <person name="Foster-Nyarko E."/>
            <person name="Jarju S."/>
            <person name="Secka A."/>
            <person name="Antonio M."/>
            <person name="Oren A."/>
            <person name="Chaudhuri R.R."/>
            <person name="La Ragione R."/>
            <person name="Hildebrand F."/>
            <person name="Pallen M.J."/>
        </authorList>
    </citation>
    <scope>NUCLEOTIDE SEQUENCE</scope>
    <source>
        <strain evidence="1">421</strain>
    </source>
</reference>
<reference evidence="1" key="2">
    <citation type="submission" date="2021-04" db="EMBL/GenBank/DDBJ databases">
        <authorList>
            <person name="Gilroy R."/>
        </authorList>
    </citation>
    <scope>NUCLEOTIDE SEQUENCE</scope>
    <source>
        <strain evidence="1">421</strain>
    </source>
</reference>
<dbReference type="EMBL" id="DXGE01000032">
    <property type="protein sequence ID" value="HIW86329.1"/>
    <property type="molecule type" value="Genomic_DNA"/>
</dbReference>
<sequence>MNEPIRHHYIPQFILRNFCFNNHGEVRYYCKKTNVESVANTRDVFMERNLYRDEINSPNDPTKIERDFAEFEREVSLIVKSKLLSEDNIILNMEEDNKLRLFFALMGFRSERVRTNFETGLCKNSKDFYSLYQRDGNFLDFWKRNLGNAVTCRSIQEVIDHPEIDEPIKVFLIRDTFGYLGRYFVVVERCESKDFIIGDTYPVVVSGTLPNGFPLESYSIFPLSPERILMVVCRGAEGTPREVLGFRQTVLTMPKMNDDGTYTIRKRKFYDEEVEYINGMIFKEAQAGVVFKNSF</sequence>
<dbReference type="AlphaFoldDB" id="A0A9D1REE5"/>
<gene>
    <name evidence="1" type="ORF">IAA48_07535</name>
</gene>
<name>A0A9D1REE5_9FIRM</name>
<protein>
    <submittedName>
        <fullName evidence="1">DUF4238 domain-containing protein</fullName>
    </submittedName>
</protein>
<proteinExistence type="predicted"/>
<comment type="caution">
    <text evidence="1">The sequence shown here is derived from an EMBL/GenBank/DDBJ whole genome shotgun (WGS) entry which is preliminary data.</text>
</comment>
<dbReference type="Pfam" id="PF14022">
    <property type="entry name" value="DUF4238"/>
    <property type="match status" value="1"/>
</dbReference>
<dbReference type="InterPro" id="IPR025332">
    <property type="entry name" value="DUF4238"/>
</dbReference>
<evidence type="ECO:0000313" key="1">
    <source>
        <dbReference type="EMBL" id="HIW86329.1"/>
    </source>
</evidence>
<accession>A0A9D1REE5</accession>